<reference evidence="5 7" key="1">
    <citation type="submission" date="2018-09" db="EMBL/GenBank/DDBJ databases">
        <title>Genomic investigation of the strawberry pathogen Phytophthora fragariae indicates pathogenicity is determined by transcriptional variation in three key races.</title>
        <authorList>
            <person name="Adams T.M."/>
            <person name="Armitage A.D."/>
            <person name="Sobczyk M.K."/>
            <person name="Bates H.J."/>
            <person name="Dunwell J.M."/>
            <person name="Nellist C.F."/>
            <person name="Harrison R.J."/>
        </authorList>
    </citation>
    <scope>NUCLEOTIDE SEQUENCE [LARGE SCALE GENOMIC DNA]</scope>
    <source>
        <strain evidence="2 5">SCRP249</strain>
        <strain evidence="3 7">SCRP324</strain>
        <strain evidence="4 6">SCRP333</strain>
    </source>
</reference>
<sequence length="62" mass="7017">MSCLRLIRILPSRAAATVRLCCTLTEHTTWLYTDIRCLPLDTLTKAAISSVLCTFVHHRSEN</sequence>
<evidence type="ECO:0000313" key="5">
    <source>
        <dbReference type="Proteomes" id="UP000429607"/>
    </source>
</evidence>
<organism evidence="2 5">
    <name type="scientific">Phytophthora rubi</name>
    <dbReference type="NCBI Taxonomy" id="129364"/>
    <lineage>
        <taxon>Eukaryota</taxon>
        <taxon>Sar</taxon>
        <taxon>Stramenopiles</taxon>
        <taxon>Oomycota</taxon>
        <taxon>Peronosporomycetes</taxon>
        <taxon>Peronosporales</taxon>
        <taxon>Peronosporaceae</taxon>
        <taxon>Phytophthora</taxon>
    </lineage>
</organism>
<keyword evidence="6" id="KW-1185">Reference proteome</keyword>
<dbReference type="EMBL" id="QXFU01005159">
    <property type="protein sequence ID" value="KAE8965440.1"/>
    <property type="molecule type" value="Genomic_DNA"/>
</dbReference>
<dbReference type="Proteomes" id="UP000434957">
    <property type="component" value="Unassembled WGS sequence"/>
</dbReference>
<dbReference type="EMBL" id="QXFV01005441">
    <property type="protein sequence ID" value="KAE8964932.1"/>
    <property type="molecule type" value="Genomic_DNA"/>
</dbReference>
<evidence type="ECO:0000313" key="3">
    <source>
        <dbReference type="EMBL" id="KAE8965440.1"/>
    </source>
</evidence>
<accession>A0A6A3H724</accession>
<gene>
    <name evidence="2" type="ORF">PR001_g28885</name>
    <name evidence="3" type="ORF">PR002_g28678</name>
    <name evidence="4" type="ORF">PR003_g29818</name>
</gene>
<feature type="signal peptide" evidence="1">
    <location>
        <begin position="1"/>
        <end position="16"/>
    </location>
</feature>
<proteinExistence type="predicted"/>
<name>A0A6A3H724_9STRA</name>
<evidence type="ECO:0000313" key="7">
    <source>
        <dbReference type="Proteomes" id="UP000435112"/>
    </source>
</evidence>
<dbReference type="AlphaFoldDB" id="A0A6A3H724"/>
<evidence type="ECO:0008006" key="8">
    <source>
        <dbReference type="Google" id="ProtNLM"/>
    </source>
</evidence>
<feature type="chain" id="PRO_5036164089" description="Secreted protein" evidence="1">
    <location>
        <begin position="17"/>
        <end position="62"/>
    </location>
</feature>
<keyword evidence="1" id="KW-0732">Signal</keyword>
<evidence type="ECO:0000313" key="6">
    <source>
        <dbReference type="Proteomes" id="UP000434957"/>
    </source>
</evidence>
<evidence type="ECO:0000313" key="4">
    <source>
        <dbReference type="EMBL" id="KAE9273729.1"/>
    </source>
</evidence>
<dbReference type="Proteomes" id="UP000435112">
    <property type="component" value="Unassembled WGS sequence"/>
</dbReference>
<dbReference type="Proteomes" id="UP000429607">
    <property type="component" value="Unassembled WGS sequence"/>
</dbReference>
<protein>
    <recommendedName>
        <fullName evidence="8">Secreted protein</fullName>
    </recommendedName>
</protein>
<dbReference type="EMBL" id="QXFT01005204">
    <property type="protein sequence ID" value="KAE9273729.1"/>
    <property type="molecule type" value="Genomic_DNA"/>
</dbReference>
<evidence type="ECO:0000313" key="2">
    <source>
        <dbReference type="EMBL" id="KAE8964932.1"/>
    </source>
</evidence>
<comment type="caution">
    <text evidence="2">The sequence shown here is derived from an EMBL/GenBank/DDBJ whole genome shotgun (WGS) entry which is preliminary data.</text>
</comment>
<evidence type="ECO:0000256" key="1">
    <source>
        <dbReference type="SAM" id="SignalP"/>
    </source>
</evidence>